<sequence length="404" mass="44354">MTTNKQPIWTKNFLSISFLSLLVFITFYTLLTTLPIYVIYSLEGTEAQAGLVVTMMLLSSILVRPFSGNLMERLGKRNVLIGSTIAFAVISLGYIWVEQFVPLMILRFMHGVAFGLLTTTTSTIAADILPVERKGEGLGYFTLFMNMAIVIGPFFGLTLIQLISFQQLFITLSILVVFSVLCAMLVKLKNVGIPALSTAKKKLSIHDFFEFKAVPVSIISALVAFAYAGILSFISVYSVEIGLGHLSGYFFLVFAFMMLLTRPYLGRLFDQRGPQIVIIPCLITFSAGFIILSVAAESPWLFLIAAGVIGVGYGSLLPFLLSLSIKTIPPSRNGHGTSTFFTLYDSGVAAGSFLLGLMVPYIGFSNLYIFLAGLVLAIAVVFYLYQKHMEARKNNEKKQGSRAC</sequence>
<comment type="subcellular location">
    <subcellularLocation>
        <location evidence="1">Cell membrane</location>
        <topology evidence="1">Multi-pass membrane protein</topology>
    </subcellularLocation>
</comment>
<evidence type="ECO:0000259" key="7">
    <source>
        <dbReference type="PROSITE" id="PS50850"/>
    </source>
</evidence>
<dbReference type="InterPro" id="IPR036259">
    <property type="entry name" value="MFS_trans_sf"/>
</dbReference>
<feature type="transmembrane region" description="Helical" evidence="6">
    <location>
        <begin position="12"/>
        <end position="37"/>
    </location>
</feature>
<evidence type="ECO:0000256" key="6">
    <source>
        <dbReference type="SAM" id="Phobius"/>
    </source>
</evidence>
<evidence type="ECO:0000256" key="4">
    <source>
        <dbReference type="ARBA" id="ARBA00022989"/>
    </source>
</evidence>
<dbReference type="InterPro" id="IPR011701">
    <property type="entry name" value="MFS"/>
</dbReference>
<proteinExistence type="predicted"/>
<accession>A0ABT9ZNZ8</accession>
<reference evidence="8 9" key="1">
    <citation type="submission" date="2023-07" db="EMBL/GenBank/DDBJ databases">
        <title>Genomic Encyclopedia of Type Strains, Phase IV (KMG-IV): sequencing the most valuable type-strain genomes for metagenomic binning, comparative biology and taxonomic classification.</title>
        <authorList>
            <person name="Goeker M."/>
        </authorList>
    </citation>
    <scope>NUCLEOTIDE SEQUENCE [LARGE SCALE GENOMIC DNA]</scope>
    <source>
        <strain evidence="8 9">DSM 9768</strain>
    </source>
</reference>
<feature type="transmembrane region" description="Helical" evidence="6">
    <location>
        <begin position="300"/>
        <end position="321"/>
    </location>
</feature>
<feature type="domain" description="Major facilitator superfamily (MFS) profile" evidence="7">
    <location>
        <begin position="12"/>
        <end position="389"/>
    </location>
</feature>
<keyword evidence="9" id="KW-1185">Reference proteome</keyword>
<keyword evidence="4 6" id="KW-1133">Transmembrane helix</keyword>
<keyword evidence="5 6" id="KW-0472">Membrane</keyword>
<feature type="transmembrane region" description="Helical" evidence="6">
    <location>
        <begin position="138"/>
        <end position="163"/>
    </location>
</feature>
<gene>
    <name evidence="8" type="ORF">J2S74_000291</name>
</gene>
<evidence type="ECO:0000256" key="2">
    <source>
        <dbReference type="ARBA" id="ARBA00022448"/>
    </source>
</evidence>
<dbReference type="InterPro" id="IPR052714">
    <property type="entry name" value="MFS_Exporter"/>
</dbReference>
<organism evidence="8 9">
    <name type="scientific">Evansella vedderi</name>
    <dbReference type="NCBI Taxonomy" id="38282"/>
    <lineage>
        <taxon>Bacteria</taxon>
        <taxon>Bacillati</taxon>
        <taxon>Bacillota</taxon>
        <taxon>Bacilli</taxon>
        <taxon>Bacillales</taxon>
        <taxon>Bacillaceae</taxon>
        <taxon>Evansella</taxon>
    </lineage>
</organism>
<keyword evidence="2" id="KW-0813">Transport</keyword>
<dbReference type="Proteomes" id="UP001230005">
    <property type="component" value="Unassembled WGS sequence"/>
</dbReference>
<feature type="transmembrane region" description="Helical" evidence="6">
    <location>
        <begin position="209"/>
        <end position="234"/>
    </location>
</feature>
<dbReference type="SUPFAM" id="SSF103473">
    <property type="entry name" value="MFS general substrate transporter"/>
    <property type="match status" value="1"/>
</dbReference>
<dbReference type="RefSeq" id="WP_307320887.1">
    <property type="nucleotide sequence ID" value="NZ_JAUSUG010000001.1"/>
</dbReference>
<feature type="transmembrane region" description="Helical" evidence="6">
    <location>
        <begin position="169"/>
        <end position="188"/>
    </location>
</feature>
<evidence type="ECO:0000256" key="3">
    <source>
        <dbReference type="ARBA" id="ARBA00022692"/>
    </source>
</evidence>
<dbReference type="Gene3D" id="1.20.1250.20">
    <property type="entry name" value="MFS general substrate transporter like domains"/>
    <property type="match status" value="1"/>
</dbReference>
<protein>
    <submittedName>
        <fullName evidence="8">MFS family permease</fullName>
    </submittedName>
</protein>
<name>A0ABT9ZNZ8_9BACI</name>
<dbReference type="PROSITE" id="PS50850">
    <property type="entry name" value="MFS"/>
    <property type="match status" value="1"/>
</dbReference>
<feature type="transmembrane region" description="Helical" evidence="6">
    <location>
        <begin position="367"/>
        <end position="385"/>
    </location>
</feature>
<dbReference type="EMBL" id="JAUSUG010000001">
    <property type="protein sequence ID" value="MDQ0252919.1"/>
    <property type="molecule type" value="Genomic_DNA"/>
</dbReference>
<evidence type="ECO:0000256" key="1">
    <source>
        <dbReference type="ARBA" id="ARBA00004651"/>
    </source>
</evidence>
<comment type="caution">
    <text evidence="8">The sequence shown here is derived from an EMBL/GenBank/DDBJ whole genome shotgun (WGS) entry which is preliminary data.</text>
</comment>
<feature type="transmembrane region" description="Helical" evidence="6">
    <location>
        <begin position="341"/>
        <end position="361"/>
    </location>
</feature>
<feature type="transmembrane region" description="Helical" evidence="6">
    <location>
        <begin position="277"/>
        <end position="294"/>
    </location>
</feature>
<feature type="transmembrane region" description="Helical" evidence="6">
    <location>
        <begin position="49"/>
        <end position="67"/>
    </location>
</feature>
<evidence type="ECO:0000256" key="5">
    <source>
        <dbReference type="ARBA" id="ARBA00023136"/>
    </source>
</evidence>
<evidence type="ECO:0000313" key="8">
    <source>
        <dbReference type="EMBL" id="MDQ0252919.1"/>
    </source>
</evidence>
<dbReference type="PANTHER" id="PTHR23531:SF2">
    <property type="entry name" value="PERMEASE"/>
    <property type="match status" value="1"/>
</dbReference>
<dbReference type="CDD" id="cd17489">
    <property type="entry name" value="MFS_YfcJ_like"/>
    <property type="match status" value="1"/>
</dbReference>
<feature type="transmembrane region" description="Helical" evidence="6">
    <location>
        <begin position="79"/>
        <end position="97"/>
    </location>
</feature>
<dbReference type="PANTHER" id="PTHR23531">
    <property type="entry name" value="QUINOLENE RESISTANCE PROTEIN NORA"/>
    <property type="match status" value="1"/>
</dbReference>
<evidence type="ECO:0000313" key="9">
    <source>
        <dbReference type="Proteomes" id="UP001230005"/>
    </source>
</evidence>
<keyword evidence="3 6" id="KW-0812">Transmembrane</keyword>
<feature type="transmembrane region" description="Helical" evidence="6">
    <location>
        <begin position="103"/>
        <end position="126"/>
    </location>
</feature>
<dbReference type="Pfam" id="PF07690">
    <property type="entry name" value="MFS_1"/>
    <property type="match status" value="1"/>
</dbReference>
<feature type="transmembrane region" description="Helical" evidence="6">
    <location>
        <begin position="246"/>
        <end position="265"/>
    </location>
</feature>
<dbReference type="InterPro" id="IPR020846">
    <property type="entry name" value="MFS_dom"/>
</dbReference>